<keyword evidence="2" id="KW-1185">Reference proteome</keyword>
<sequence>MVDVMDYNGAYWHSTDHFDGDHTCKFNAASSAGEAPSFFDCSKWRIETPLAASTITVMRQPRAIPSLFRLAASSSPLELAFPRHVATSPPLQFQARLSLAAVSQKNTTFTN</sequence>
<evidence type="ECO:0000313" key="1">
    <source>
        <dbReference type="EMBL" id="QCE15878.1"/>
    </source>
</evidence>
<dbReference type="AlphaFoldDB" id="A0A4D6NR65"/>
<protein>
    <submittedName>
        <fullName evidence="1">Uncharacterized protein</fullName>
    </submittedName>
</protein>
<dbReference type="Proteomes" id="UP000501690">
    <property type="component" value="Linkage Group LG11"/>
</dbReference>
<accession>A0A4D6NR65</accession>
<proteinExistence type="predicted"/>
<dbReference type="EMBL" id="CP039355">
    <property type="protein sequence ID" value="QCE15878.1"/>
    <property type="molecule type" value="Genomic_DNA"/>
</dbReference>
<gene>
    <name evidence="1" type="ORF">DEO72_LG11g2890</name>
</gene>
<organism evidence="1 2">
    <name type="scientific">Vigna unguiculata</name>
    <name type="common">Cowpea</name>
    <dbReference type="NCBI Taxonomy" id="3917"/>
    <lineage>
        <taxon>Eukaryota</taxon>
        <taxon>Viridiplantae</taxon>
        <taxon>Streptophyta</taxon>
        <taxon>Embryophyta</taxon>
        <taxon>Tracheophyta</taxon>
        <taxon>Spermatophyta</taxon>
        <taxon>Magnoliopsida</taxon>
        <taxon>eudicotyledons</taxon>
        <taxon>Gunneridae</taxon>
        <taxon>Pentapetalae</taxon>
        <taxon>rosids</taxon>
        <taxon>fabids</taxon>
        <taxon>Fabales</taxon>
        <taxon>Fabaceae</taxon>
        <taxon>Papilionoideae</taxon>
        <taxon>50 kb inversion clade</taxon>
        <taxon>NPAAA clade</taxon>
        <taxon>indigoferoid/millettioid clade</taxon>
        <taxon>Phaseoleae</taxon>
        <taxon>Vigna</taxon>
    </lineage>
</organism>
<evidence type="ECO:0000313" key="2">
    <source>
        <dbReference type="Proteomes" id="UP000501690"/>
    </source>
</evidence>
<name>A0A4D6NR65_VIGUN</name>
<reference evidence="1 2" key="1">
    <citation type="submission" date="2019-04" db="EMBL/GenBank/DDBJ databases">
        <title>An improved genome assembly and genetic linkage map for asparagus bean, Vigna unguiculata ssp. sesquipedialis.</title>
        <authorList>
            <person name="Xia Q."/>
            <person name="Zhang R."/>
            <person name="Dong Y."/>
        </authorList>
    </citation>
    <scope>NUCLEOTIDE SEQUENCE [LARGE SCALE GENOMIC DNA]</scope>
    <source>
        <tissue evidence="1">Leaf</tissue>
    </source>
</reference>